<evidence type="ECO:0000256" key="1">
    <source>
        <dbReference type="SAM" id="Phobius"/>
    </source>
</evidence>
<feature type="transmembrane region" description="Helical" evidence="1">
    <location>
        <begin position="101"/>
        <end position="124"/>
    </location>
</feature>
<proteinExistence type="predicted"/>
<sequence>MKEMKHVSIQIGDAFYRKFIYGIGDDVQGNKLPPRPMIHTINSLKRLLLSKVPVLASILFPHGEYPYLVLVFICLIVLFIARPKSIKRVWKKPKLTKRRIFGGLAVVILIISYFSIAFWIGILLELINTAIEVTWHNLSLWRSAEKNLKSLEMDLQLIVHYLVRLVLMHKA</sequence>
<dbReference type="AlphaFoldDB" id="A0AAN9FN12"/>
<accession>A0AAN9FN12</accession>
<evidence type="ECO:0000313" key="3">
    <source>
        <dbReference type="Proteomes" id="UP001359559"/>
    </source>
</evidence>
<organism evidence="2 3">
    <name type="scientific">Clitoria ternatea</name>
    <name type="common">Butterfly pea</name>
    <dbReference type="NCBI Taxonomy" id="43366"/>
    <lineage>
        <taxon>Eukaryota</taxon>
        <taxon>Viridiplantae</taxon>
        <taxon>Streptophyta</taxon>
        <taxon>Embryophyta</taxon>
        <taxon>Tracheophyta</taxon>
        <taxon>Spermatophyta</taxon>
        <taxon>Magnoliopsida</taxon>
        <taxon>eudicotyledons</taxon>
        <taxon>Gunneridae</taxon>
        <taxon>Pentapetalae</taxon>
        <taxon>rosids</taxon>
        <taxon>fabids</taxon>
        <taxon>Fabales</taxon>
        <taxon>Fabaceae</taxon>
        <taxon>Papilionoideae</taxon>
        <taxon>50 kb inversion clade</taxon>
        <taxon>NPAAA clade</taxon>
        <taxon>indigoferoid/millettioid clade</taxon>
        <taxon>Phaseoleae</taxon>
        <taxon>Clitoria</taxon>
    </lineage>
</organism>
<keyword evidence="3" id="KW-1185">Reference proteome</keyword>
<name>A0AAN9FN12_CLITE</name>
<evidence type="ECO:0000313" key="2">
    <source>
        <dbReference type="EMBL" id="KAK7278599.1"/>
    </source>
</evidence>
<dbReference type="EMBL" id="JAYKXN010000006">
    <property type="protein sequence ID" value="KAK7278599.1"/>
    <property type="molecule type" value="Genomic_DNA"/>
</dbReference>
<protein>
    <submittedName>
        <fullName evidence="2">Uncharacterized protein</fullName>
    </submittedName>
</protein>
<dbReference type="Proteomes" id="UP001359559">
    <property type="component" value="Unassembled WGS sequence"/>
</dbReference>
<gene>
    <name evidence="2" type="ORF">RJT34_23631</name>
</gene>
<feature type="transmembrane region" description="Helical" evidence="1">
    <location>
        <begin position="65"/>
        <end position="81"/>
    </location>
</feature>
<keyword evidence="1" id="KW-0812">Transmembrane</keyword>
<comment type="caution">
    <text evidence="2">The sequence shown here is derived from an EMBL/GenBank/DDBJ whole genome shotgun (WGS) entry which is preliminary data.</text>
</comment>
<keyword evidence="1" id="KW-1133">Transmembrane helix</keyword>
<keyword evidence="1" id="KW-0472">Membrane</keyword>
<reference evidence="2 3" key="1">
    <citation type="submission" date="2024-01" db="EMBL/GenBank/DDBJ databases">
        <title>The genomes of 5 underutilized Papilionoideae crops provide insights into root nodulation and disease resistance.</title>
        <authorList>
            <person name="Yuan L."/>
        </authorList>
    </citation>
    <scope>NUCLEOTIDE SEQUENCE [LARGE SCALE GENOMIC DNA]</scope>
    <source>
        <strain evidence="2">LY-2023</strain>
        <tissue evidence="2">Leaf</tissue>
    </source>
</reference>